<organism evidence="2 3">
    <name type="scientific">Candidatus Chisholmbacteria bacterium RIFCSPHIGHO2_01_FULL_52_32</name>
    <dbReference type="NCBI Taxonomy" id="1797591"/>
    <lineage>
        <taxon>Bacteria</taxon>
        <taxon>Candidatus Chisholmiibacteriota</taxon>
    </lineage>
</organism>
<dbReference type="AlphaFoldDB" id="A0A1G1VR42"/>
<evidence type="ECO:0000313" key="3">
    <source>
        <dbReference type="Proteomes" id="UP000179233"/>
    </source>
</evidence>
<dbReference type="Gene3D" id="3.30.565.10">
    <property type="entry name" value="Histidine kinase-like ATPase, C-terminal domain"/>
    <property type="match status" value="1"/>
</dbReference>
<comment type="caution">
    <text evidence="2">The sequence shown here is derived from an EMBL/GenBank/DDBJ whole genome shotgun (WGS) entry which is preliminary data.</text>
</comment>
<dbReference type="Proteomes" id="UP000179233">
    <property type="component" value="Unassembled WGS sequence"/>
</dbReference>
<evidence type="ECO:0000313" key="2">
    <source>
        <dbReference type="EMBL" id="OGY17862.1"/>
    </source>
</evidence>
<gene>
    <name evidence="2" type="ORF">A2786_00900</name>
</gene>
<dbReference type="InterPro" id="IPR036890">
    <property type="entry name" value="HATPase_C_sf"/>
</dbReference>
<reference evidence="2 3" key="1">
    <citation type="journal article" date="2016" name="Nat. Commun.">
        <title>Thousands of microbial genomes shed light on interconnected biogeochemical processes in an aquifer system.</title>
        <authorList>
            <person name="Anantharaman K."/>
            <person name="Brown C.T."/>
            <person name="Hug L.A."/>
            <person name="Sharon I."/>
            <person name="Castelle C.J."/>
            <person name="Probst A.J."/>
            <person name="Thomas B.C."/>
            <person name="Singh A."/>
            <person name="Wilkins M.J."/>
            <person name="Karaoz U."/>
            <person name="Brodie E.L."/>
            <person name="Williams K.H."/>
            <person name="Hubbard S.S."/>
            <person name="Banfield J.F."/>
        </authorList>
    </citation>
    <scope>NUCLEOTIDE SEQUENCE [LARGE SCALE GENOMIC DNA]</scope>
</reference>
<sequence length="435" mass="49511">MKKPQFVRKLFTTSRLLEFFTEKELSMQIGHSKEWWPIALLKELIDNSLDAAENINKPPEIQIVIAENYFSVEDNGPGIPDKVINRSLNYTVRVSDKSYYVSPTRGQLGNALKCVYAAPFVANGEIGKIEIVNGKKTYMIEVVLDRIDQKPKIKLNKLDEGNCKKVTVFYTDSAGLLLTPKVSNIYKTPMDAETLVKRYAIFNPHATFNLNGKTYEPSSTVWKKWLPTEPTSPHWYTPEQLKTLIAAYLSMDRDSEKTVREFIAEFRGLSGTTKQKEATDDAGLSGKRLCDLIVNNDIPLAPIEKLLMSLKKHSRQVKATSLGSIGEEHLKTRMMNDYHIAPNSFKYKKIAKIDEVTNLPHVIEIGFAIYDKDHEQNSRQVISGLNWSPTFDFLSEAKTMLFENHIEPQDPVCVVCHIARPKFEYTDKGKEQVCL</sequence>
<feature type="domain" description="Histidine kinase/HSP90-like ATPase" evidence="1">
    <location>
        <begin position="40"/>
        <end position="89"/>
    </location>
</feature>
<name>A0A1G1VR42_9BACT</name>
<dbReference type="InterPro" id="IPR003594">
    <property type="entry name" value="HATPase_dom"/>
</dbReference>
<dbReference type="EMBL" id="MHCJ01000006">
    <property type="protein sequence ID" value="OGY17862.1"/>
    <property type="molecule type" value="Genomic_DNA"/>
</dbReference>
<protein>
    <recommendedName>
        <fullName evidence="1">Histidine kinase/HSP90-like ATPase domain-containing protein</fullName>
    </recommendedName>
</protein>
<evidence type="ECO:0000259" key="1">
    <source>
        <dbReference type="Pfam" id="PF02518"/>
    </source>
</evidence>
<proteinExistence type="predicted"/>
<dbReference type="Pfam" id="PF02518">
    <property type="entry name" value="HATPase_c"/>
    <property type="match status" value="1"/>
</dbReference>
<dbReference type="SUPFAM" id="SSF55874">
    <property type="entry name" value="ATPase domain of HSP90 chaperone/DNA topoisomerase II/histidine kinase"/>
    <property type="match status" value="1"/>
</dbReference>
<accession>A0A1G1VR42</accession>